<feature type="compositionally biased region" description="Low complexity" evidence="1">
    <location>
        <begin position="388"/>
        <end position="402"/>
    </location>
</feature>
<feature type="region of interest" description="Disordered" evidence="1">
    <location>
        <begin position="247"/>
        <end position="417"/>
    </location>
</feature>
<protein>
    <submittedName>
        <fullName evidence="2">Uncharacterized protein</fullName>
    </submittedName>
</protein>
<gene>
    <name evidence="2" type="ORF">SEMRO_2021_G311440.1</name>
</gene>
<feature type="region of interest" description="Disordered" evidence="1">
    <location>
        <begin position="1"/>
        <end position="217"/>
    </location>
</feature>
<sequence>MSLSSSACWSATARRRDSINSCHTTKTVESRKRRSCSPLRPLLWGSSSKSSSGEPPSPTNKSTSSSKSTISAKKSLGSSITGLFNGSGSSSLRRNDDVEPLDPTEAASLGDSDRSLLLNGGAAAATADKGPMAKPNPGAQVIPLESAPQTQEATPKQTQQAPNQAASVVPFPPEPARKQQKRRTKPRTPQEWEELVATHQRMTTKRHVKKKKKKEPLTGAVLQRRVLERKQLNAKILRNKVRFLEEPEETKVQPKTAHVVMPKRKSLPSRPKPSFDKTGIRRHCSADICSSSAVVNPQRRRGGRRPQQSPPKTTVEPTKNVGSPPASPTKAAASKQKVAPYTASSSPAAPLRRSHTSDGVYHPPSSPAASVGSIYRRRRPPPQDSLDSSVRSRVSRRPSFPSNGGRFVAQSLATPAL</sequence>
<dbReference type="AlphaFoldDB" id="A0A9N8EXY2"/>
<feature type="compositionally biased region" description="Polar residues" evidence="1">
    <location>
        <begin position="147"/>
        <end position="166"/>
    </location>
</feature>
<name>A0A9N8EXY2_9STRA</name>
<proteinExistence type="predicted"/>
<evidence type="ECO:0000313" key="3">
    <source>
        <dbReference type="Proteomes" id="UP001153069"/>
    </source>
</evidence>
<dbReference type="Proteomes" id="UP001153069">
    <property type="component" value="Unassembled WGS sequence"/>
</dbReference>
<comment type="caution">
    <text evidence="2">The sequence shown here is derived from an EMBL/GenBank/DDBJ whole genome shotgun (WGS) entry which is preliminary data.</text>
</comment>
<accession>A0A9N8EXY2</accession>
<feature type="compositionally biased region" description="Basic residues" evidence="1">
    <location>
        <begin position="202"/>
        <end position="214"/>
    </location>
</feature>
<keyword evidence="3" id="KW-1185">Reference proteome</keyword>
<evidence type="ECO:0000256" key="1">
    <source>
        <dbReference type="SAM" id="MobiDB-lite"/>
    </source>
</evidence>
<reference evidence="2" key="1">
    <citation type="submission" date="2020-06" db="EMBL/GenBank/DDBJ databases">
        <authorList>
            <consortium name="Plant Systems Biology data submission"/>
        </authorList>
    </citation>
    <scope>NUCLEOTIDE SEQUENCE</scope>
    <source>
        <strain evidence="2">D6</strain>
    </source>
</reference>
<feature type="compositionally biased region" description="Low complexity" evidence="1">
    <location>
        <begin position="46"/>
        <end position="75"/>
    </location>
</feature>
<feature type="compositionally biased region" description="Polar residues" evidence="1">
    <location>
        <begin position="76"/>
        <end position="92"/>
    </location>
</feature>
<feature type="compositionally biased region" description="Low complexity" evidence="1">
    <location>
        <begin position="328"/>
        <end position="350"/>
    </location>
</feature>
<dbReference type="EMBL" id="CAICTM010002019">
    <property type="protein sequence ID" value="CAB9527581.1"/>
    <property type="molecule type" value="Genomic_DNA"/>
</dbReference>
<organism evidence="2 3">
    <name type="scientific">Seminavis robusta</name>
    <dbReference type="NCBI Taxonomy" id="568900"/>
    <lineage>
        <taxon>Eukaryota</taxon>
        <taxon>Sar</taxon>
        <taxon>Stramenopiles</taxon>
        <taxon>Ochrophyta</taxon>
        <taxon>Bacillariophyta</taxon>
        <taxon>Bacillariophyceae</taxon>
        <taxon>Bacillariophycidae</taxon>
        <taxon>Naviculales</taxon>
        <taxon>Naviculaceae</taxon>
        <taxon>Seminavis</taxon>
    </lineage>
</organism>
<evidence type="ECO:0000313" key="2">
    <source>
        <dbReference type="EMBL" id="CAB9527581.1"/>
    </source>
</evidence>